<evidence type="ECO:0000256" key="1">
    <source>
        <dbReference type="SAM" id="MobiDB-lite"/>
    </source>
</evidence>
<dbReference type="EMBL" id="JASCTH010000013">
    <property type="protein sequence ID" value="MDI6101054.1"/>
    <property type="molecule type" value="Genomic_DNA"/>
</dbReference>
<organism evidence="3 4">
    <name type="scientific">Actinoplanes sandaracinus</name>
    <dbReference type="NCBI Taxonomy" id="3045177"/>
    <lineage>
        <taxon>Bacteria</taxon>
        <taxon>Bacillati</taxon>
        <taxon>Actinomycetota</taxon>
        <taxon>Actinomycetes</taxon>
        <taxon>Micromonosporales</taxon>
        <taxon>Micromonosporaceae</taxon>
        <taxon>Actinoplanes</taxon>
    </lineage>
</organism>
<accession>A0ABT6WMV7</accession>
<dbReference type="RefSeq" id="WP_282761888.1">
    <property type="nucleotide sequence ID" value="NZ_JASCTH010000013.1"/>
</dbReference>
<evidence type="ECO:0000313" key="3">
    <source>
        <dbReference type="EMBL" id="MDI6101054.1"/>
    </source>
</evidence>
<feature type="transmembrane region" description="Helical" evidence="2">
    <location>
        <begin position="41"/>
        <end position="59"/>
    </location>
</feature>
<evidence type="ECO:0000256" key="2">
    <source>
        <dbReference type="SAM" id="Phobius"/>
    </source>
</evidence>
<keyword evidence="2" id="KW-1133">Transmembrane helix</keyword>
<keyword evidence="2" id="KW-0472">Membrane</keyword>
<feature type="region of interest" description="Disordered" evidence="1">
    <location>
        <begin position="89"/>
        <end position="124"/>
    </location>
</feature>
<reference evidence="3 4" key="1">
    <citation type="submission" date="2023-05" db="EMBL/GenBank/DDBJ databases">
        <title>Actinoplanes sp. NEAU-A12 genome sequencing.</title>
        <authorList>
            <person name="Wang Z.-S."/>
        </authorList>
    </citation>
    <scope>NUCLEOTIDE SEQUENCE [LARGE SCALE GENOMIC DNA]</scope>
    <source>
        <strain evidence="3 4">NEAU-A12</strain>
    </source>
</reference>
<evidence type="ECO:0000313" key="4">
    <source>
        <dbReference type="Proteomes" id="UP001241758"/>
    </source>
</evidence>
<keyword evidence="2" id="KW-0812">Transmembrane</keyword>
<proteinExistence type="predicted"/>
<protein>
    <submittedName>
        <fullName evidence="3">Uncharacterized protein</fullName>
    </submittedName>
</protein>
<keyword evidence="4" id="KW-1185">Reference proteome</keyword>
<comment type="caution">
    <text evidence="3">The sequence shown here is derived from an EMBL/GenBank/DDBJ whole genome shotgun (WGS) entry which is preliminary data.</text>
</comment>
<name>A0ABT6WMV7_9ACTN</name>
<sequence>MDENELRAALRTTIMLNPEPPPMESRTAIAAGRRAARRRNLLACGGAATAILAITVAAIPGQGYFNDGGTGIAPAAGPSGAVEPFPTRTPAPLGSVEVPPVTPSGEKTEPSWPAEASGDATADSGDHFDKGKALLAELVKLAPDGYTLPEGSVADGIELRSHQATIEGDHWAYMTAIALRKGERTGQLLVETREPGNGLPSDVCEVARAFWGRGGACAKRTVGGAEVGVVSGPDEAWSAYRHSDGTVVYVMQSKATSYGDVTGFTPLEKLPLSTAELAELATSEAFR</sequence>
<gene>
    <name evidence="3" type="ORF">QLQ12_20785</name>
</gene>
<dbReference type="Proteomes" id="UP001241758">
    <property type="component" value="Unassembled WGS sequence"/>
</dbReference>